<keyword evidence="2" id="KW-0472">Membrane</keyword>
<dbReference type="InterPro" id="IPR014756">
    <property type="entry name" value="Ig_E-set"/>
</dbReference>
<dbReference type="PANTHER" id="PTHR16165:SF5">
    <property type="entry name" value="NXPE FAMILY MEMBER 3"/>
    <property type="match status" value="1"/>
</dbReference>
<organism evidence="3 4">
    <name type="scientific">Acropora cervicornis</name>
    <name type="common">Staghorn coral</name>
    <dbReference type="NCBI Taxonomy" id="6130"/>
    <lineage>
        <taxon>Eukaryota</taxon>
        <taxon>Metazoa</taxon>
        <taxon>Cnidaria</taxon>
        <taxon>Anthozoa</taxon>
        <taxon>Hexacorallia</taxon>
        <taxon>Scleractinia</taxon>
        <taxon>Astrocoeniina</taxon>
        <taxon>Acroporidae</taxon>
        <taxon>Acropora</taxon>
    </lineage>
</organism>
<protein>
    <submittedName>
        <fullName evidence="3">Uncharacterized protein</fullName>
    </submittedName>
</protein>
<dbReference type="PROSITE" id="PS50194">
    <property type="entry name" value="FILAMIN_REPEAT"/>
    <property type="match status" value="1"/>
</dbReference>
<reference evidence="3" key="2">
    <citation type="journal article" date="2023" name="Science">
        <title>Genomic signatures of disease resistance in endangered staghorn corals.</title>
        <authorList>
            <person name="Vollmer S.V."/>
            <person name="Selwyn J.D."/>
            <person name="Despard B.A."/>
            <person name="Roesel C.L."/>
        </authorList>
    </citation>
    <scope>NUCLEOTIDE SEQUENCE</scope>
    <source>
        <strain evidence="3">K2</strain>
    </source>
</reference>
<feature type="repeat" description="Filamin" evidence="1">
    <location>
        <begin position="122"/>
        <end position="192"/>
    </location>
</feature>
<reference evidence="3" key="1">
    <citation type="journal article" date="2023" name="G3 (Bethesda)">
        <title>Whole genome assembly and annotation of the endangered Caribbean coral Acropora cervicornis.</title>
        <authorList>
            <person name="Selwyn J.D."/>
            <person name="Vollmer S.V."/>
        </authorList>
    </citation>
    <scope>NUCLEOTIDE SEQUENCE</scope>
    <source>
        <strain evidence="3">K2</strain>
    </source>
</reference>
<keyword evidence="4" id="KW-1185">Reference proteome</keyword>
<evidence type="ECO:0000313" key="3">
    <source>
        <dbReference type="EMBL" id="KAK2561128.1"/>
    </source>
</evidence>
<comment type="caution">
    <text evidence="3">The sequence shown here is derived from an EMBL/GenBank/DDBJ whole genome shotgun (WGS) entry which is preliminary data.</text>
</comment>
<dbReference type="Gene3D" id="2.60.40.10">
    <property type="entry name" value="Immunoglobulins"/>
    <property type="match status" value="2"/>
</dbReference>
<dbReference type="Proteomes" id="UP001249851">
    <property type="component" value="Unassembled WGS sequence"/>
</dbReference>
<evidence type="ECO:0000313" key="4">
    <source>
        <dbReference type="Proteomes" id="UP001249851"/>
    </source>
</evidence>
<dbReference type="EMBL" id="JARQWQ010000034">
    <property type="protein sequence ID" value="KAK2561128.1"/>
    <property type="molecule type" value="Genomic_DNA"/>
</dbReference>
<accession>A0AAD9QH10</accession>
<proteinExistence type="predicted"/>
<name>A0AAD9QH10_ACRCE</name>
<sequence>MAMRKHPVFFILTTLLGVSVFSCAVFLYFGPSFEKSFRISKTSVPRLLHWRLDDFRRDWFRQHRARVDWKSILKPYINNIKWGLEKKYWGKENRSSARTSEVMYQDIRPAGEFSKIFIQSKTVDNRKKLTGGDSWRVHLHGPSSLGATVFDHENGTYEILFLIMEPGNYQVIIFLDFSLCDGLKEPPAHWFIKGNAQGKEQKKGILGPVDHYLLEPFNEGKPFNISIPEATFTTRFIEGYLRKGTLCVYGDSIARNLGHAVQSRELCKTLYERCIISYHWIYPFIKGRENENDDLDFRPEIVIENIHKVLNSPEMQTEGSLMVLNNGLHYPLSVNFTTYQGLIRKLIRSLKRTEDNKINYQAKIIWKTTTAIRQEKHPCFDVIDVYPVSDAYPNGTLDHVHYEPRAFWDMQTLLEKYKTQNNEKLNDNKWKNRLKQAMTKPKCKVFSNIATLFGVSVYSCAYFYYYFGPSLKSQLALVKELPSWAGVERKYWFKENRSSARTSQVVYTDIRPAGEFSKIFIQSKTADNRKTLISGDSWRVYLHGPSSLGATVFDHENGTYEILFLIMEPGNYQVKIFLDFSLCDGLKEPPADWFIKGDAHGKRQKEGILDPIPIDQYLLEPFNEGKHFNISVPNATLTTRLIDKLLYNAASCTQTCNYLWDGFGRWTNKKWRPYLEESFHWSLPKGYQRKGTLSVYGDSVSESLGRFVLSRIVPVDIYPFINGHLYEDDDFDFRPEIVIENIQKVSNSPKIQREGSLMVLNNGLHYPISVNFTTYQELIRNMIHSLKKNQENNLNNTAKIIWKTTTAIRQEIYDEKNTTGWRFFTAQKYKTQNNEKLDDNKWKNALKRCIESYDWSFPEEYQRKGTLNVYGDSVSDSLGRSVLSRALCKTLYKGCNRSYQWIHPFINGHLYEDDDFDFRPEIVIENIQKVSNSPKIQREGSLMVLNNGLHYPISVNFTTHQELIRNLIHSLKKNQENNLNNTAKIIWKTTTSIRQEICEKNTTNYFEFFC</sequence>
<evidence type="ECO:0000256" key="2">
    <source>
        <dbReference type="SAM" id="Phobius"/>
    </source>
</evidence>
<dbReference type="AlphaFoldDB" id="A0AAD9QH10"/>
<feature type="transmembrane region" description="Helical" evidence="2">
    <location>
        <begin position="6"/>
        <end position="29"/>
    </location>
</feature>
<dbReference type="PROSITE" id="PS51257">
    <property type="entry name" value="PROKAR_LIPOPROTEIN"/>
    <property type="match status" value="1"/>
</dbReference>
<keyword evidence="2" id="KW-0812">Transmembrane</keyword>
<dbReference type="InterPro" id="IPR017868">
    <property type="entry name" value="Filamin/ABP280_repeat-like"/>
</dbReference>
<dbReference type="PANTHER" id="PTHR16165">
    <property type="entry name" value="NXPE FAMILY MEMBER"/>
    <property type="match status" value="1"/>
</dbReference>
<evidence type="ECO:0000256" key="1">
    <source>
        <dbReference type="PROSITE-ProRule" id="PRU00087"/>
    </source>
</evidence>
<dbReference type="InterPro" id="IPR013783">
    <property type="entry name" value="Ig-like_fold"/>
</dbReference>
<dbReference type="SUPFAM" id="SSF81296">
    <property type="entry name" value="E set domains"/>
    <property type="match status" value="2"/>
</dbReference>
<gene>
    <name evidence="3" type="ORF">P5673_016269</name>
</gene>
<keyword evidence="2" id="KW-1133">Transmembrane helix</keyword>